<dbReference type="Proteomes" id="UP000659654">
    <property type="component" value="Unassembled WGS sequence"/>
</dbReference>
<accession>A0A1I7RPL1</accession>
<dbReference type="EMBL" id="CAJFCV020000002">
    <property type="protein sequence ID" value="CAG9096214.1"/>
    <property type="molecule type" value="Genomic_DNA"/>
</dbReference>
<dbReference type="SMR" id="A0A1I7RPL1"/>
<dbReference type="SUPFAM" id="SSF51316">
    <property type="entry name" value="Mss4-like"/>
    <property type="match status" value="1"/>
</dbReference>
<dbReference type="EMBL" id="CAJFDI010000002">
    <property type="protein sequence ID" value="CAD5214999.1"/>
    <property type="molecule type" value="Genomic_DNA"/>
</dbReference>
<dbReference type="eggNOG" id="ENOG502SVPB">
    <property type="taxonomic scope" value="Eukaryota"/>
</dbReference>
<dbReference type="AlphaFoldDB" id="A0A1I7RPL1"/>
<dbReference type="Pfam" id="PF04421">
    <property type="entry name" value="Mss4"/>
    <property type="match status" value="1"/>
</dbReference>
<evidence type="ECO:0000313" key="5">
    <source>
        <dbReference type="Proteomes" id="UP000095284"/>
    </source>
</evidence>
<gene>
    <name evidence="4" type="ORF">BXYJ_LOCUS3810</name>
</gene>
<dbReference type="GO" id="GO:0005085">
    <property type="term" value="F:guanyl-nucleotide exchange factor activity"/>
    <property type="evidence" value="ECO:0007669"/>
    <property type="project" value="UniProtKB-KW"/>
</dbReference>
<dbReference type="OrthoDB" id="30840at2759"/>
<dbReference type="WBParaSite" id="BXY_0265200.1">
    <property type="protein sequence ID" value="BXY_0265200.1"/>
    <property type="gene ID" value="BXY_0265200"/>
</dbReference>
<protein>
    <submittedName>
        <fullName evidence="4">(pine wood nematode) hypothetical protein</fullName>
    </submittedName>
</protein>
<evidence type="ECO:0000256" key="3">
    <source>
        <dbReference type="ARBA" id="ARBA00022927"/>
    </source>
</evidence>
<reference evidence="4" key="2">
    <citation type="submission" date="2020-09" db="EMBL/GenBank/DDBJ databases">
        <authorList>
            <person name="Kikuchi T."/>
        </authorList>
    </citation>
    <scope>NUCLEOTIDE SEQUENCE</scope>
    <source>
        <strain evidence="4">Ka4C1</strain>
    </source>
</reference>
<sequence length="136" mass="15133">MFGTAGRKIDENCNQGCEKVEKNNLLNKNGKNAKKILCRRCSSLIFPPNSIKLVDGEKHNLKKMSLHGAANNGSESIELWWKTTNEMDFDTWGCQTVDGTKALMCGDCEFGPFGFRIIGASETTFFVAAERVKYEG</sequence>
<dbReference type="PANTHER" id="PTHR13276">
    <property type="entry name" value="GUANINE NUCLEOTIDE EXCHANGE FACTOR MSS4"/>
    <property type="match status" value="1"/>
</dbReference>
<dbReference type="GO" id="GO:0016020">
    <property type="term" value="C:membrane"/>
    <property type="evidence" value="ECO:0007669"/>
    <property type="project" value="TreeGrafter"/>
</dbReference>
<reference evidence="7" key="1">
    <citation type="submission" date="2016-11" db="UniProtKB">
        <authorList>
            <consortium name="WormBaseParasite"/>
        </authorList>
    </citation>
    <scope>IDENTIFICATION</scope>
</reference>
<keyword evidence="2" id="KW-0344">Guanine-nucleotide releasing factor</keyword>
<keyword evidence="6" id="KW-1185">Reference proteome</keyword>
<dbReference type="Proteomes" id="UP000582659">
    <property type="component" value="Unassembled WGS sequence"/>
</dbReference>
<keyword evidence="1" id="KW-0813">Transport</keyword>
<proteinExistence type="predicted"/>
<dbReference type="PANTHER" id="PTHR13276:SF3">
    <property type="entry name" value="MSS4-LIKE PROTEIN"/>
    <property type="match status" value="1"/>
</dbReference>
<evidence type="ECO:0000313" key="4">
    <source>
        <dbReference type="EMBL" id="CAD5214999.1"/>
    </source>
</evidence>
<dbReference type="GO" id="GO:0005829">
    <property type="term" value="C:cytosol"/>
    <property type="evidence" value="ECO:0007669"/>
    <property type="project" value="TreeGrafter"/>
</dbReference>
<dbReference type="GO" id="GO:0015031">
    <property type="term" value="P:protein transport"/>
    <property type="evidence" value="ECO:0007669"/>
    <property type="project" value="UniProtKB-KW"/>
</dbReference>
<organism evidence="5 7">
    <name type="scientific">Bursaphelenchus xylophilus</name>
    <name type="common">Pinewood nematode worm</name>
    <name type="synonym">Aphelenchoides xylophilus</name>
    <dbReference type="NCBI Taxonomy" id="6326"/>
    <lineage>
        <taxon>Eukaryota</taxon>
        <taxon>Metazoa</taxon>
        <taxon>Ecdysozoa</taxon>
        <taxon>Nematoda</taxon>
        <taxon>Chromadorea</taxon>
        <taxon>Rhabditida</taxon>
        <taxon>Tylenchina</taxon>
        <taxon>Tylenchomorpha</taxon>
        <taxon>Aphelenchoidea</taxon>
        <taxon>Aphelenchoididae</taxon>
        <taxon>Bursaphelenchus</taxon>
    </lineage>
</organism>
<dbReference type="InterPro" id="IPR011323">
    <property type="entry name" value="Mss4/transl-control_tumour"/>
</dbReference>
<dbReference type="GO" id="GO:0008270">
    <property type="term" value="F:zinc ion binding"/>
    <property type="evidence" value="ECO:0007669"/>
    <property type="project" value="TreeGrafter"/>
</dbReference>
<dbReference type="InterPro" id="IPR011057">
    <property type="entry name" value="Mss4-like_sf"/>
</dbReference>
<keyword evidence="3" id="KW-0653">Protein transport</keyword>
<evidence type="ECO:0000256" key="1">
    <source>
        <dbReference type="ARBA" id="ARBA00022448"/>
    </source>
</evidence>
<name>A0A1I7RPL1_BURXY</name>
<dbReference type="GO" id="GO:0006892">
    <property type="term" value="P:post-Golgi vesicle-mediated transport"/>
    <property type="evidence" value="ECO:0007669"/>
    <property type="project" value="TreeGrafter"/>
</dbReference>
<dbReference type="GO" id="GO:0007264">
    <property type="term" value="P:small GTPase-mediated signal transduction"/>
    <property type="evidence" value="ECO:0007669"/>
    <property type="project" value="InterPro"/>
</dbReference>
<evidence type="ECO:0000256" key="2">
    <source>
        <dbReference type="ARBA" id="ARBA00022658"/>
    </source>
</evidence>
<dbReference type="InterPro" id="IPR007515">
    <property type="entry name" value="Mss4"/>
</dbReference>
<evidence type="ECO:0000313" key="6">
    <source>
        <dbReference type="Proteomes" id="UP000659654"/>
    </source>
</evidence>
<dbReference type="Proteomes" id="UP000095284">
    <property type="component" value="Unplaced"/>
</dbReference>
<evidence type="ECO:0000313" key="7">
    <source>
        <dbReference type="WBParaSite" id="BXY_0265200.1"/>
    </source>
</evidence>
<dbReference type="Gene3D" id="2.170.150.10">
    <property type="entry name" value="Metal Binding Protein, Guanine Nucleotide Exchange Factor, Chain A"/>
    <property type="match status" value="1"/>
</dbReference>
<dbReference type="PROSITE" id="PS51796">
    <property type="entry name" value="MSS4"/>
    <property type="match status" value="1"/>
</dbReference>